<name>A0ABV0VL22_9TELE</name>
<dbReference type="EMBL" id="JAHRIQ010110604">
    <property type="protein sequence ID" value="MEQ2257423.1"/>
    <property type="molecule type" value="Genomic_DNA"/>
</dbReference>
<sequence length="90" mass="10324">MEAGAHLVSDQWLSCRCTGKHKKIVGETFPQRDRKAFVRESLNSSSRALKVLTSKLKQDLGLYRCRLRTLTVKECLRNPGKDIRVLIRVI</sequence>
<keyword evidence="2" id="KW-1185">Reference proteome</keyword>
<proteinExistence type="predicted"/>
<comment type="caution">
    <text evidence="1">The sequence shown here is derived from an EMBL/GenBank/DDBJ whole genome shotgun (WGS) entry which is preliminary data.</text>
</comment>
<protein>
    <recommendedName>
        <fullName evidence="3">Immunoglobulin V-set domain-containing protein</fullName>
    </recommendedName>
</protein>
<evidence type="ECO:0000313" key="2">
    <source>
        <dbReference type="Proteomes" id="UP001482620"/>
    </source>
</evidence>
<reference evidence="1 2" key="1">
    <citation type="submission" date="2021-06" db="EMBL/GenBank/DDBJ databases">
        <authorList>
            <person name="Palmer J.M."/>
        </authorList>
    </citation>
    <scope>NUCLEOTIDE SEQUENCE [LARGE SCALE GENOMIC DNA]</scope>
    <source>
        <strain evidence="2">if_2019</strain>
        <tissue evidence="1">Muscle</tissue>
    </source>
</reference>
<accession>A0ABV0VL22</accession>
<evidence type="ECO:0000313" key="1">
    <source>
        <dbReference type="EMBL" id="MEQ2257423.1"/>
    </source>
</evidence>
<organism evidence="1 2">
    <name type="scientific">Ilyodon furcidens</name>
    <name type="common">goldbreast splitfin</name>
    <dbReference type="NCBI Taxonomy" id="33524"/>
    <lineage>
        <taxon>Eukaryota</taxon>
        <taxon>Metazoa</taxon>
        <taxon>Chordata</taxon>
        <taxon>Craniata</taxon>
        <taxon>Vertebrata</taxon>
        <taxon>Euteleostomi</taxon>
        <taxon>Actinopterygii</taxon>
        <taxon>Neopterygii</taxon>
        <taxon>Teleostei</taxon>
        <taxon>Neoteleostei</taxon>
        <taxon>Acanthomorphata</taxon>
        <taxon>Ovalentaria</taxon>
        <taxon>Atherinomorphae</taxon>
        <taxon>Cyprinodontiformes</taxon>
        <taxon>Goodeidae</taxon>
        <taxon>Ilyodon</taxon>
    </lineage>
</organism>
<gene>
    <name evidence="1" type="ORF">ILYODFUR_034691</name>
</gene>
<evidence type="ECO:0008006" key="3">
    <source>
        <dbReference type="Google" id="ProtNLM"/>
    </source>
</evidence>
<dbReference type="Proteomes" id="UP001482620">
    <property type="component" value="Unassembled WGS sequence"/>
</dbReference>